<dbReference type="Pfam" id="PF02894">
    <property type="entry name" value="GFO_IDH_MocA_C"/>
    <property type="match status" value="1"/>
</dbReference>
<dbReference type="PANTHER" id="PTHR43818:SF11">
    <property type="entry name" value="BCDNA.GH03377"/>
    <property type="match status" value="1"/>
</dbReference>
<gene>
    <name evidence="4" type="ORF">IAC10_03355</name>
</gene>
<name>A0A9D1EYA4_9BACT</name>
<dbReference type="SUPFAM" id="SSF51735">
    <property type="entry name" value="NAD(P)-binding Rossmann-fold domains"/>
    <property type="match status" value="1"/>
</dbReference>
<dbReference type="GO" id="GO:0016491">
    <property type="term" value="F:oxidoreductase activity"/>
    <property type="evidence" value="ECO:0007669"/>
    <property type="project" value="UniProtKB-KW"/>
</dbReference>
<feature type="domain" description="Gfo/Idh/MocA-like oxidoreductase N-terminal" evidence="2">
    <location>
        <begin position="5"/>
        <end position="123"/>
    </location>
</feature>
<organism evidence="4 5">
    <name type="scientific">Candidatus Scatousia excrementigallinarum</name>
    <dbReference type="NCBI Taxonomy" id="2840935"/>
    <lineage>
        <taxon>Bacteria</taxon>
        <taxon>Candidatus Scatousia</taxon>
    </lineage>
</organism>
<dbReference type="Pfam" id="PF01408">
    <property type="entry name" value="GFO_IDH_MocA"/>
    <property type="match status" value="1"/>
</dbReference>
<sequence length="366" mass="41087">MSKILIGIIGTGVGIRTHLKGFRTLDEAEVIAISGSSYDRSKQFAEAYSIPRACKDYKELCDMKDLDLVCVTTPNRYHYEMVRYALENNKNIICEKPLSDNIDEVKDLIDRSKNYSKICIVDHQLRFNPYIEKIRTLIKSGVLGKVYSVKINQQGSGFANYNAAWSWSFEGESGGGVRLAMASHLTDLIQYWFDSPKPISVNGYLNPITKVRNDKFNQPREVIASTVCNAQINFEDELTAIFTINAGSYMESRFDISIFGDKAELVFSLQDKLHLYLREVVGKKQVVEVEGVFADEVENKASIFSGSFRYLAPKIIKAIQTGNLDELNIAARFVDAEYNLCILNAIKESANNGTSVVIGKSVNNYV</sequence>
<dbReference type="Gene3D" id="3.40.50.720">
    <property type="entry name" value="NAD(P)-binding Rossmann-like Domain"/>
    <property type="match status" value="1"/>
</dbReference>
<protein>
    <submittedName>
        <fullName evidence="4">Gfo/Idh/MocA family oxidoreductase</fullName>
    </submittedName>
</protein>
<evidence type="ECO:0000256" key="1">
    <source>
        <dbReference type="ARBA" id="ARBA00023002"/>
    </source>
</evidence>
<feature type="domain" description="Gfo/Idh/MocA-like oxidoreductase C-terminal" evidence="3">
    <location>
        <begin position="136"/>
        <end position="356"/>
    </location>
</feature>
<accession>A0A9D1EYA4</accession>
<dbReference type="Gene3D" id="3.30.360.10">
    <property type="entry name" value="Dihydrodipicolinate Reductase, domain 2"/>
    <property type="match status" value="1"/>
</dbReference>
<dbReference type="PANTHER" id="PTHR43818">
    <property type="entry name" value="BCDNA.GH03377"/>
    <property type="match status" value="1"/>
</dbReference>
<dbReference type="InterPro" id="IPR000683">
    <property type="entry name" value="Gfo/Idh/MocA-like_OxRdtase_N"/>
</dbReference>
<dbReference type="InterPro" id="IPR050463">
    <property type="entry name" value="Gfo/Idh/MocA_oxidrdct_glycsds"/>
</dbReference>
<dbReference type="SUPFAM" id="SSF55347">
    <property type="entry name" value="Glyceraldehyde-3-phosphate dehydrogenase-like, C-terminal domain"/>
    <property type="match status" value="1"/>
</dbReference>
<reference evidence="4" key="1">
    <citation type="submission" date="2020-10" db="EMBL/GenBank/DDBJ databases">
        <authorList>
            <person name="Gilroy R."/>
        </authorList>
    </citation>
    <scope>NUCLEOTIDE SEQUENCE</scope>
    <source>
        <strain evidence="4">6276</strain>
    </source>
</reference>
<evidence type="ECO:0000259" key="3">
    <source>
        <dbReference type="Pfam" id="PF02894"/>
    </source>
</evidence>
<reference evidence="4" key="2">
    <citation type="journal article" date="2021" name="PeerJ">
        <title>Extensive microbial diversity within the chicken gut microbiome revealed by metagenomics and culture.</title>
        <authorList>
            <person name="Gilroy R."/>
            <person name="Ravi A."/>
            <person name="Getino M."/>
            <person name="Pursley I."/>
            <person name="Horton D.L."/>
            <person name="Alikhan N.F."/>
            <person name="Baker D."/>
            <person name="Gharbi K."/>
            <person name="Hall N."/>
            <person name="Watson M."/>
            <person name="Adriaenssens E.M."/>
            <person name="Foster-Nyarko E."/>
            <person name="Jarju S."/>
            <person name="Secka A."/>
            <person name="Antonio M."/>
            <person name="Oren A."/>
            <person name="Chaudhuri R.R."/>
            <person name="La Ragione R."/>
            <person name="Hildebrand F."/>
            <person name="Pallen M.J."/>
        </authorList>
    </citation>
    <scope>NUCLEOTIDE SEQUENCE</scope>
    <source>
        <strain evidence="4">6276</strain>
    </source>
</reference>
<evidence type="ECO:0000313" key="4">
    <source>
        <dbReference type="EMBL" id="HIS35652.1"/>
    </source>
</evidence>
<dbReference type="InterPro" id="IPR004104">
    <property type="entry name" value="Gfo/Idh/MocA-like_OxRdtase_C"/>
</dbReference>
<evidence type="ECO:0000313" key="5">
    <source>
        <dbReference type="Proteomes" id="UP000823928"/>
    </source>
</evidence>
<dbReference type="GO" id="GO:0000166">
    <property type="term" value="F:nucleotide binding"/>
    <property type="evidence" value="ECO:0007669"/>
    <property type="project" value="InterPro"/>
</dbReference>
<dbReference type="AlphaFoldDB" id="A0A9D1EYA4"/>
<dbReference type="InterPro" id="IPR036291">
    <property type="entry name" value="NAD(P)-bd_dom_sf"/>
</dbReference>
<evidence type="ECO:0000259" key="2">
    <source>
        <dbReference type="Pfam" id="PF01408"/>
    </source>
</evidence>
<proteinExistence type="predicted"/>
<keyword evidence="1" id="KW-0560">Oxidoreductase</keyword>
<dbReference type="EMBL" id="DVIU01000073">
    <property type="protein sequence ID" value="HIS35652.1"/>
    <property type="molecule type" value="Genomic_DNA"/>
</dbReference>
<dbReference type="Proteomes" id="UP000823928">
    <property type="component" value="Unassembled WGS sequence"/>
</dbReference>
<comment type="caution">
    <text evidence="4">The sequence shown here is derived from an EMBL/GenBank/DDBJ whole genome shotgun (WGS) entry which is preliminary data.</text>
</comment>